<dbReference type="GO" id="GO:0031201">
    <property type="term" value="C:SNARE complex"/>
    <property type="evidence" value="ECO:0007669"/>
    <property type="project" value="TreeGrafter"/>
</dbReference>
<evidence type="ECO:0000256" key="3">
    <source>
        <dbReference type="ARBA" id="ARBA00022692"/>
    </source>
</evidence>
<evidence type="ECO:0000259" key="11">
    <source>
        <dbReference type="Pfam" id="PF03908"/>
    </source>
</evidence>
<feature type="domain" description="Sec20 C-terminal" evidence="11">
    <location>
        <begin position="146"/>
        <end position="233"/>
    </location>
</feature>
<evidence type="ECO:0000256" key="10">
    <source>
        <dbReference type="SAM" id="Phobius"/>
    </source>
</evidence>
<dbReference type="WBParaSite" id="TREG1_138660.2">
    <property type="protein sequence ID" value="TREG1_138660.2"/>
    <property type="gene ID" value="TREG1_138660"/>
</dbReference>
<feature type="transmembrane region" description="Helical" evidence="10">
    <location>
        <begin position="213"/>
        <end position="232"/>
    </location>
</feature>
<dbReference type="WBParaSite" id="TREG1_138660.3">
    <property type="protein sequence ID" value="TREG1_138660.3"/>
    <property type="gene ID" value="TREG1_138660"/>
</dbReference>
<evidence type="ECO:0000313" key="15">
    <source>
        <dbReference type="WBParaSite" id="TREG1_138660.3"/>
    </source>
</evidence>
<comment type="subcellular location">
    <subcellularLocation>
        <location evidence="1">Endoplasmic reticulum membrane</location>
        <topology evidence="1">Single-pass type IV membrane protein</topology>
    </subcellularLocation>
</comment>
<dbReference type="GO" id="GO:0006890">
    <property type="term" value="P:retrograde vesicle-mediated transport, Golgi to endoplasmic reticulum"/>
    <property type="evidence" value="ECO:0007669"/>
    <property type="project" value="InterPro"/>
</dbReference>
<dbReference type="Pfam" id="PF03908">
    <property type="entry name" value="Sec20"/>
    <property type="match status" value="1"/>
</dbReference>
<comment type="similarity">
    <text evidence="9">Belongs to the SEC20 family.</text>
</comment>
<reference evidence="13 14" key="2">
    <citation type="submission" date="2023-11" db="UniProtKB">
        <authorList>
            <consortium name="WormBaseParasite"/>
        </authorList>
    </citation>
    <scope>IDENTIFICATION</scope>
</reference>
<evidence type="ECO:0000256" key="8">
    <source>
        <dbReference type="ARBA" id="ARBA00023136"/>
    </source>
</evidence>
<keyword evidence="8 10" id="KW-0472">Membrane</keyword>
<keyword evidence="2" id="KW-0813">Transport</keyword>
<dbReference type="GO" id="GO:0005484">
    <property type="term" value="F:SNAP receptor activity"/>
    <property type="evidence" value="ECO:0007669"/>
    <property type="project" value="InterPro"/>
</dbReference>
<evidence type="ECO:0000256" key="5">
    <source>
        <dbReference type="ARBA" id="ARBA00022892"/>
    </source>
</evidence>
<accession>A0AA85J1Y4</accession>
<reference evidence="12" key="1">
    <citation type="submission" date="2022-06" db="EMBL/GenBank/DDBJ databases">
        <authorList>
            <person name="Berger JAMES D."/>
            <person name="Berger JAMES D."/>
        </authorList>
    </citation>
    <scope>NUCLEOTIDE SEQUENCE [LARGE SCALE GENOMIC DNA]</scope>
</reference>
<evidence type="ECO:0000256" key="4">
    <source>
        <dbReference type="ARBA" id="ARBA00022824"/>
    </source>
</evidence>
<protein>
    <submittedName>
        <fullName evidence="13 14">Vesicle transport protein SEC20</fullName>
    </submittedName>
</protein>
<organism evidence="12 15">
    <name type="scientific">Trichobilharzia regenti</name>
    <name type="common">Nasal bird schistosome</name>
    <dbReference type="NCBI Taxonomy" id="157069"/>
    <lineage>
        <taxon>Eukaryota</taxon>
        <taxon>Metazoa</taxon>
        <taxon>Spiralia</taxon>
        <taxon>Lophotrochozoa</taxon>
        <taxon>Platyhelminthes</taxon>
        <taxon>Trematoda</taxon>
        <taxon>Digenea</taxon>
        <taxon>Strigeidida</taxon>
        <taxon>Schistosomatoidea</taxon>
        <taxon>Schistosomatidae</taxon>
        <taxon>Trichobilharzia</taxon>
    </lineage>
</organism>
<evidence type="ECO:0000256" key="6">
    <source>
        <dbReference type="ARBA" id="ARBA00022989"/>
    </source>
</evidence>
<keyword evidence="12" id="KW-1185">Reference proteome</keyword>
<dbReference type="InterPro" id="IPR005606">
    <property type="entry name" value="Sec20"/>
</dbReference>
<evidence type="ECO:0000256" key="9">
    <source>
        <dbReference type="ARBA" id="ARBA00037934"/>
    </source>
</evidence>
<keyword evidence="3 10" id="KW-0812">Transmembrane</keyword>
<keyword evidence="4" id="KW-0256">Endoplasmic reticulum</keyword>
<dbReference type="PANTHER" id="PTHR12825:SF0">
    <property type="entry name" value="VESICLE TRANSPORT PROTEIN SEC20"/>
    <property type="match status" value="1"/>
</dbReference>
<sequence length="245" mass="28321">MTNMTRLLISNKLEKVIALDSKTKELISEIESISKSVSNIKSCREKLDYCQAKIRENLVVINSTLDELQSFEHEGNISSTNRSLYEAVIHNKKQLSVLQNRYRRAIFAANSTLEIIEREELVNRSSNRNENEGKLSSLKEQYQNSLELTQDMTTYARILAEEVRRGAANAELLENSSSKIISNYSELKEMVGYMNQSKRLTSLARRRRATERVLFFLAFSFFFLSCGTIFLHRVPMGYWFLPSNH</sequence>
<keyword evidence="7" id="KW-0175">Coiled coil</keyword>
<evidence type="ECO:0000256" key="1">
    <source>
        <dbReference type="ARBA" id="ARBA00004163"/>
    </source>
</evidence>
<name>A0AA85J1Y4_TRIRE</name>
<evidence type="ECO:0000313" key="14">
    <source>
        <dbReference type="WBParaSite" id="TREG1_138660.2"/>
    </source>
</evidence>
<dbReference type="WBParaSite" id="TREG1_138660.1">
    <property type="protein sequence ID" value="TREG1_138660.1"/>
    <property type="gene ID" value="TREG1_138660"/>
</dbReference>
<proteinExistence type="inferred from homology"/>
<dbReference type="AlphaFoldDB" id="A0AA85J1Y4"/>
<evidence type="ECO:0000256" key="7">
    <source>
        <dbReference type="ARBA" id="ARBA00023054"/>
    </source>
</evidence>
<keyword evidence="6 10" id="KW-1133">Transmembrane helix</keyword>
<dbReference type="Proteomes" id="UP000050795">
    <property type="component" value="Unassembled WGS sequence"/>
</dbReference>
<dbReference type="GO" id="GO:0005789">
    <property type="term" value="C:endoplasmic reticulum membrane"/>
    <property type="evidence" value="ECO:0007669"/>
    <property type="project" value="UniProtKB-SubCell"/>
</dbReference>
<evidence type="ECO:0000256" key="2">
    <source>
        <dbReference type="ARBA" id="ARBA00022448"/>
    </source>
</evidence>
<dbReference type="PANTHER" id="PTHR12825">
    <property type="entry name" value="BNIP1-RELATED"/>
    <property type="match status" value="1"/>
</dbReference>
<evidence type="ECO:0000313" key="13">
    <source>
        <dbReference type="WBParaSite" id="TREG1_138660.1"/>
    </source>
</evidence>
<evidence type="ECO:0000313" key="12">
    <source>
        <dbReference type="Proteomes" id="UP000050795"/>
    </source>
</evidence>
<keyword evidence="5" id="KW-0931">ER-Golgi transport</keyword>
<dbReference type="InterPro" id="IPR056173">
    <property type="entry name" value="Sec20_C"/>
</dbReference>